<proteinExistence type="predicted"/>
<sequence length="169" mass="17112">MTRFPDTMRPRRASARALLAGAALAALASWAPGALAASCSVSANALSFGAYNTTSSLTGTTTVTITCGAWGGANSVNYTLSASTGSGTYADRQVLNGSNVIAYNLYTTSADTSIWGDGNGDGTVTFSGTVSKQVGTVNITIYGKINGGQNVVPGSYATTVPITVTLTYQ</sequence>
<dbReference type="EMBL" id="CP039340">
    <property type="protein sequence ID" value="QCX51373.1"/>
    <property type="molecule type" value="Genomic_DNA"/>
</dbReference>
<evidence type="ECO:0000313" key="5">
    <source>
        <dbReference type="Proteomes" id="UP000310553"/>
    </source>
</evidence>
<geneLocation type="plasmid" evidence="4">
    <name>pUW386</name>
</geneLocation>
<feature type="signal peptide" evidence="1">
    <location>
        <begin position="1"/>
        <end position="36"/>
    </location>
</feature>
<dbReference type="InterPro" id="IPR007893">
    <property type="entry name" value="Spore_coat_U/FanG"/>
</dbReference>
<evidence type="ECO:0000256" key="1">
    <source>
        <dbReference type="SAM" id="SignalP"/>
    </source>
</evidence>
<accession>A0A0S4TRU7</accession>
<reference evidence="3" key="1">
    <citation type="submission" date="2015-10" db="EMBL/GenBank/DDBJ databases">
        <authorList>
            <person name="Gilbert D.G."/>
        </authorList>
    </citation>
    <scope>NUCLEOTIDE SEQUENCE</scope>
    <source>
        <strain evidence="3">Phyl III-seqv23</strain>
    </source>
</reference>
<geneLocation type="plasmid" evidence="5">
    <name>puw386</name>
</geneLocation>
<name>A0A0S4TRU7_RALSL</name>
<dbReference type="Pfam" id="PF05229">
    <property type="entry name" value="SCPU"/>
    <property type="match status" value="1"/>
</dbReference>
<keyword evidence="1" id="KW-0732">Signal</keyword>
<dbReference type="PATRIC" id="fig|305.106.peg.2043"/>
<evidence type="ECO:0000313" key="3">
    <source>
        <dbReference type="EMBL" id="CUV12716.1"/>
    </source>
</evidence>
<protein>
    <submittedName>
        <fullName evidence="3">Sigma-fimbriae tip adhesin</fullName>
    </submittedName>
    <submittedName>
        <fullName evidence="4">Spore coat U domain-containing protein</fullName>
    </submittedName>
</protein>
<gene>
    <name evidence="4" type="ORF">E7Z57_20055</name>
    <name evidence="3" type="ORF">RUN39_v1_400017</name>
</gene>
<dbReference type="InterPro" id="IPR006311">
    <property type="entry name" value="TAT_signal"/>
</dbReference>
<feature type="domain" description="Spore coat protein U/FanG" evidence="2">
    <location>
        <begin position="34"/>
        <end position="163"/>
    </location>
</feature>
<dbReference type="SMART" id="SM00972">
    <property type="entry name" value="SCPU"/>
    <property type="match status" value="1"/>
</dbReference>
<dbReference type="AlphaFoldDB" id="A0A0S4TRU7"/>
<evidence type="ECO:0000313" key="4">
    <source>
        <dbReference type="EMBL" id="QCX51373.1"/>
    </source>
</evidence>
<organism evidence="3">
    <name type="scientific">Ralstonia solanacearum</name>
    <name type="common">Pseudomonas solanacearum</name>
    <dbReference type="NCBI Taxonomy" id="305"/>
    <lineage>
        <taxon>Bacteria</taxon>
        <taxon>Pseudomonadati</taxon>
        <taxon>Pseudomonadota</taxon>
        <taxon>Betaproteobacteria</taxon>
        <taxon>Burkholderiales</taxon>
        <taxon>Burkholderiaceae</taxon>
        <taxon>Ralstonia</taxon>
        <taxon>Ralstonia solanacearum species complex</taxon>
    </lineage>
</organism>
<reference evidence="4 5" key="2">
    <citation type="submission" date="2019-04" db="EMBL/GenBank/DDBJ databases">
        <title>Complete Genome of UW386 and Higher Quality Genome of UW700.</title>
        <authorList>
            <person name="Jacobs J."/>
            <person name="Perez A."/>
            <person name="Steidl O."/>
            <person name="Allen C."/>
        </authorList>
    </citation>
    <scope>NUCLEOTIDE SEQUENCE [LARGE SCALE GENOMIC DNA]</scope>
    <source>
        <strain evidence="4 5">UW386</strain>
        <plasmid evidence="5">puw386</plasmid>
        <plasmid evidence="4">pUW386</plasmid>
    </source>
</reference>
<dbReference type="Proteomes" id="UP000310553">
    <property type="component" value="Plasmid pUW386"/>
</dbReference>
<keyword evidence="4" id="KW-0614">Plasmid</keyword>
<dbReference type="EMBL" id="LN899819">
    <property type="protein sequence ID" value="CUV12716.1"/>
    <property type="molecule type" value="Genomic_DNA"/>
</dbReference>
<dbReference type="PROSITE" id="PS51318">
    <property type="entry name" value="TAT"/>
    <property type="match status" value="1"/>
</dbReference>
<evidence type="ECO:0000259" key="2">
    <source>
        <dbReference type="Pfam" id="PF05229"/>
    </source>
</evidence>
<feature type="chain" id="PRO_5013466849" evidence="1">
    <location>
        <begin position="37"/>
        <end position="169"/>
    </location>
</feature>